<dbReference type="InterPro" id="IPR042183">
    <property type="entry name" value="MmgE/PrpD_sf_1"/>
</dbReference>
<protein>
    <submittedName>
        <fullName evidence="4">2-methylcitrate dehydratase</fullName>
    </submittedName>
</protein>
<dbReference type="InterPro" id="IPR005656">
    <property type="entry name" value="MmgE_PrpD"/>
</dbReference>
<dbReference type="GO" id="GO:0016829">
    <property type="term" value="F:lyase activity"/>
    <property type="evidence" value="ECO:0007669"/>
    <property type="project" value="InterPro"/>
</dbReference>
<evidence type="ECO:0000313" key="5">
    <source>
        <dbReference type="Proteomes" id="UP000613160"/>
    </source>
</evidence>
<reference evidence="4" key="1">
    <citation type="journal article" date="2014" name="Int. J. Syst. Evol. Microbiol.">
        <title>Complete genome sequence of Corynebacterium casei LMG S-19264T (=DSM 44701T), isolated from a smear-ripened cheese.</title>
        <authorList>
            <consortium name="US DOE Joint Genome Institute (JGI-PGF)"/>
            <person name="Walter F."/>
            <person name="Albersmeier A."/>
            <person name="Kalinowski J."/>
            <person name="Ruckert C."/>
        </authorList>
    </citation>
    <scope>NUCLEOTIDE SEQUENCE</scope>
    <source>
        <strain evidence="4">CGMCC 1.15493</strain>
    </source>
</reference>
<dbReference type="SUPFAM" id="SSF103378">
    <property type="entry name" value="2-methylcitrate dehydratase PrpD"/>
    <property type="match status" value="1"/>
</dbReference>
<evidence type="ECO:0000259" key="2">
    <source>
        <dbReference type="Pfam" id="PF03972"/>
    </source>
</evidence>
<dbReference type="InterPro" id="IPR036148">
    <property type="entry name" value="MmgE/PrpD_sf"/>
</dbReference>
<feature type="domain" description="MmgE/PrpD N-terminal" evidence="2">
    <location>
        <begin position="21"/>
        <end position="257"/>
    </location>
</feature>
<sequence>MSPVKDAASAPSDANPATPLESLATFCAELRFADLPQALVAKTKVHILDTFGAALAGTRSREFAVAMGAVSTSADNGTRIWGTARYADPRDAALVNGVAAHAFELDDTGGCDHSGAVVLPAVMAALASVTVPTDGRRLISAVVVGYEVGRRVLEAAGGYDGHNGAGWHSTGTCGTIGAAAAVAHLWRLSPAATRDAMSLATSFSSGLWAFIHDGSQAKKIHAGRAAEGGLLAARLARGGLSGPSQVFDDVWGGFFRSFGQIPGDLACFTEGLGTVWKLNRVSLKPYASCRGTHSAVDALSDILLDSGRSAADIARINVRLSAMLLGMCGTKEAGTLAGTQMSLGYALAARCVFGDVGLASYAANRRHDPRTAAVFEMISFEVDPAMLPMDEPVLTVDFADGARASLMVPRPTGSPERPMSAAAITAKFRGLAEMAMPPEGLAALQAAVADLENMSDCRSLEDVLGGGTASREAFI</sequence>
<dbReference type="EMBL" id="BMJJ01000004">
    <property type="protein sequence ID" value="GGD17778.1"/>
    <property type="molecule type" value="Genomic_DNA"/>
</dbReference>
<dbReference type="PANTHER" id="PTHR16943">
    <property type="entry name" value="2-METHYLCITRATE DEHYDRATASE-RELATED"/>
    <property type="match status" value="1"/>
</dbReference>
<proteinExistence type="inferred from homology"/>
<feature type="domain" description="MmgE/PrpD C-terminal" evidence="3">
    <location>
        <begin position="286"/>
        <end position="451"/>
    </location>
</feature>
<dbReference type="Proteomes" id="UP000613160">
    <property type="component" value="Unassembled WGS sequence"/>
</dbReference>
<organism evidence="4 5">
    <name type="scientific">Aureimonas glaciei</name>
    <dbReference type="NCBI Taxonomy" id="1776957"/>
    <lineage>
        <taxon>Bacteria</taxon>
        <taxon>Pseudomonadati</taxon>
        <taxon>Pseudomonadota</taxon>
        <taxon>Alphaproteobacteria</taxon>
        <taxon>Hyphomicrobiales</taxon>
        <taxon>Aurantimonadaceae</taxon>
        <taxon>Aureimonas</taxon>
    </lineage>
</organism>
<dbReference type="InterPro" id="IPR045336">
    <property type="entry name" value="MmgE_PrpD_N"/>
</dbReference>
<evidence type="ECO:0000313" key="4">
    <source>
        <dbReference type="EMBL" id="GGD17778.1"/>
    </source>
</evidence>
<evidence type="ECO:0000259" key="3">
    <source>
        <dbReference type="Pfam" id="PF19305"/>
    </source>
</evidence>
<dbReference type="Pfam" id="PF03972">
    <property type="entry name" value="MmgE_PrpD_N"/>
    <property type="match status" value="1"/>
</dbReference>
<dbReference type="InterPro" id="IPR045337">
    <property type="entry name" value="MmgE_PrpD_C"/>
</dbReference>
<name>A0A916XXM1_9HYPH</name>
<dbReference type="Pfam" id="PF19305">
    <property type="entry name" value="MmgE_PrpD_C"/>
    <property type="match status" value="1"/>
</dbReference>
<gene>
    <name evidence="4" type="ORF">GCM10011335_20710</name>
</gene>
<dbReference type="PANTHER" id="PTHR16943:SF8">
    <property type="entry name" value="2-METHYLCITRATE DEHYDRATASE"/>
    <property type="match status" value="1"/>
</dbReference>
<comment type="caution">
    <text evidence="4">The sequence shown here is derived from an EMBL/GenBank/DDBJ whole genome shotgun (WGS) entry which is preliminary data.</text>
</comment>
<dbReference type="AlphaFoldDB" id="A0A916XXM1"/>
<dbReference type="RefSeq" id="WP_188850523.1">
    <property type="nucleotide sequence ID" value="NZ_BMJJ01000004.1"/>
</dbReference>
<dbReference type="InterPro" id="IPR042188">
    <property type="entry name" value="MmgE/PrpD_sf_2"/>
</dbReference>
<accession>A0A916XXM1</accession>
<comment type="similarity">
    <text evidence="1">Belongs to the PrpD family.</text>
</comment>
<evidence type="ECO:0000256" key="1">
    <source>
        <dbReference type="ARBA" id="ARBA00006174"/>
    </source>
</evidence>
<keyword evidence="5" id="KW-1185">Reference proteome</keyword>
<dbReference type="Gene3D" id="1.10.4100.10">
    <property type="entry name" value="2-methylcitrate dehydratase PrpD"/>
    <property type="match status" value="1"/>
</dbReference>
<dbReference type="Gene3D" id="3.30.1330.120">
    <property type="entry name" value="2-methylcitrate dehydratase PrpD"/>
    <property type="match status" value="1"/>
</dbReference>
<reference evidence="4" key="2">
    <citation type="submission" date="2020-09" db="EMBL/GenBank/DDBJ databases">
        <authorList>
            <person name="Sun Q."/>
            <person name="Zhou Y."/>
        </authorList>
    </citation>
    <scope>NUCLEOTIDE SEQUENCE</scope>
    <source>
        <strain evidence="4">CGMCC 1.15493</strain>
    </source>
</reference>